<evidence type="ECO:0000313" key="1">
    <source>
        <dbReference type="EMBL" id="CAD8156167.1"/>
    </source>
</evidence>
<gene>
    <name evidence="1" type="ORF">POCTA_138.1.T0310327</name>
</gene>
<accession>A0A8S1TXE5</accession>
<evidence type="ECO:0000313" key="2">
    <source>
        <dbReference type="Proteomes" id="UP000683925"/>
    </source>
</evidence>
<dbReference type="Proteomes" id="UP000683925">
    <property type="component" value="Unassembled WGS sequence"/>
</dbReference>
<dbReference type="EMBL" id="CAJJDP010000031">
    <property type="protein sequence ID" value="CAD8156167.1"/>
    <property type="molecule type" value="Genomic_DNA"/>
</dbReference>
<reference evidence="1" key="1">
    <citation type="submission" date="2021-01" db="EMBL/GenBank/DDBJ databases">
        <authorList>
            <consortium name="Genoscope - CEA"/>
            <person name="William W."/>
        </authorList>
    </citation>
    <scope>NUCLEOTIDE SEQUENCE</scope>
</reference>
<dbReference type="AlphaFoldDB" id="A0A8S1TXE5"/>
<protein>
    <submittedName>
        <fullName evidence="1">Uncharacterized protein</fullName>
    </submittedName>
</protein>
<proteinExistence type="predicted"/>
<sequence length="90" mass="11341">MKFLEIGIIKHLRTRQRLKYYIQIKHVIHFFQRILKVEMITASWYFNLRRQKFIARFKLRQHSLCLKIIILIFKKQLQKIHTIFKKCHCW</sequence>
<name>A0A8S1TXE5_PAROT</name>
<organism evidence="1 2">
    <name type="scientific">Paramecium octaurelia</name>
    <dbReference type="NCBI Taxonomy" id="43137"/>
    <lineage>
        <taxon>Eukaryota</taxon>
        <taxon>Sar</taxon>
        <taxon>Alveolata</taxon>
        <taxon>Ciliophora</taxon>
        <taxon>Intramacronucleata</taxon>
        <taxon>Oligohymenophorea</taxon>
        <taxon>Peniculida</taxon>
        <taxon>Parameciidae</taxon>
        <taxon>Paramecium</taxon>
    </lineage>
</organism>
<keyword evidence="2" id="KW-1185">Reference proteome</keyword>
<comment type="caution">
    <text evidence="1">The sequence shown here is derived from an EMBL/GenBank/DDBJ whole genome shotgun (WGS) entry which is preliminary data.</text>
</comment>